<evidence type="ECO:0000313" key="1">
    <source>
        <dbReference type="EMBL" id="MDK2126240.1"/>
    </source>
</evidence>
<organism evidence="1 2">
    <name type="scientific">Parachitinimonas caeni</name>
    <dbReference type="NCBI Taxonomy" id="3031301"/>
    <lineage>
        <taxon>Bacteria</taxon>
        <taxon>Pseudomonadati</taxon>
        <taxon>Pseudomonadota</taxon>
        <taxon>Betaproteobacteria</taxon>
        <taxon>Neisseriales</taxon>
        <taxon>Chitinibacteraceae</taxon>
        <taxon>Parachitinimonas</taxon>
    </lineage>
</organism>
<accession>A0ABT7E1P8</accession>
<dbReference type="RefSeq" id="WP_284102560.1">
    <property type="nucleotide sequence ID" value="NZ_JARRAF010000034.1"/>
</dbReference>
<sequence>MEPIPAEITQVDDIGPAFNVTIDSVMFTADKVGRDWGLAYNVLPDGRVADDNWQGIEVVADYLGMESSQFWPHFKPLLDAAVGW</sequence>
<dbReference type="Proteomes" id="UP001172778">
    <property type="component" value="Unassembled WGS sequence"/>
</dbReference>
<comment type="caution">
    <text evidence="1">The sequence shown here is derived from an EMBL/GenBank/DDBJ whole genome shotgun (WGS) entry which is preliminary data.</text>
</comment>
<gene>
    <name evidence="1" type="ORF">PZA18_19535</name>
</gene>
<protein>
    <submittedName>
        <fullName evidence="1">Uncharacterized protein</fullName>
    </submittedName>
</protein>
<reference evidence="1" key="1">
    <citation type="submission" date="2023-03" db="EMBL/GenBank/DDBJ databases">
        <title>Chitinimonas shenzhenensis gen. nov., sp. nov., a novel member of family Burkholderiaceae isolated from activated sludge collected in Shen Zhen, China.</title>
        <authorList>
            <person name="Wang X."/>
        </authorList>
    </citation>
    <scope>NUCLEOTIDE SEQUENCE</scope>
    <source>
        <strain evidence="1">DQS-5</strain>
    </source>
</reference>
<keyword evidence="2" id="KW-1185">Reference proteome</keyword>
<evidence type="ECO:0000313" key="2">
    <source>
        <dbReference type="Proteomes" id="UP001172778"/>
    </source>
</evidence>
<name>A0ABT7E1P8_9NEIS</name>
<dbReference type="EMBL" id="JARRAF010000034">
    <property type="protein sequence ID" value="MDK2126240.1"/>
    <property type="molecule type" value="Genomic_DNA"/>
</dbReference>
<proteinExistence type="predicted"/>